<dbReference type="AlphaFoldDB" id="A0A9R1VEW4"/>
<sequence length="174" mass="19667">MHSHSSKKTIKLNSFYLDNTKNINLGTTSTNLASTPTTIKTSIYKDNIGFDKYVTSKLPDKRKYYVLSNDMTSKNASTISASSSSIKLNSGCHNLKRKTTHLSLIPLIDLTENVENIDQLINENLINIWIMVIKMLYVKHVMQSYGEMNPSEVKKKGTQIILYVVVTAKCNFQI</sequence>
<reference evidence="1 2" key="1">
    <citation type="journal article" date="2017" name="Nat. Commun.">
        <title>Genome assembly with in vitro proximity ligation data and whole-genome triplication in lettuce.</title>
        <authorList>
            <person name="Reyes-Chin-Wo S."/>
            <person name="Wang Z."/>
            <person name="Yang X."/>
            <person name="Kozik A."/>
            <person name="Arikit S."/>
            <person name="Song C."/>
            <person name="Xia L."/>
            <person name="Froenicke L."/>
            <person name="Lavelle D.O."/>
            <person name="Truco M.J."/>
            <person name="Xia R."/>
            <person name="Zhu S."/>
            <person name="Xu C."/>
            <person name="Xu H."/>
            <person name="Xu X."/>
            <person name="Cox K."/>
            <person name="Korf I."/>
            <person name="Meyers B.C."/>
            <person name="Michelmore R.W."/>
        </authorList>
    </citation>
    <scope>NUCLEOTIDE SEQUENCE [LARGE SCALE GENOMIC DNA]</scope>
    <source>
        <strain evidence="2">cv. Salinas</strain>
        <tissue evidence="1">Seedlings</tissue>
    </source>
</reference>
<dbReference type="EMBL" id="NBSK02000005">
    <property type="protein sequence ID" value="KAJ0204845.1"/>
    <property type="molecule type" value="Genomic_DNA"/>
</dbReference>
<dbReference type="Proteomes" id="UP000235145">
    <property type="component" value="Unassembled WGS sequence"/>
</dbReference>
<keyword evidence="2" id="KW-1185">Reference proteome</keyword>
<gene>
    <name evidence="1" type="ORF">LSAT_V11C500253580</name>
</gene>
<evidence type="ECO:0000313" key="1">
    <source>
        <dbReference type="EMBL" id="KAJ0204845.1"/>
    </source>
</evidence>
<name>A0A9R1VEW4_LACSA</name>
<proteinExistence type="predicted"/>
<protein>
    <submittedName>
        <fullName evidence="1">Uncharacterized protein</fullName>
    </submittedName>
</protein>
<organism evidence="1 2">
    <name type="scientific">Lactuca sativa</name>
    <name type="common">Garden lettuce</name>
    <dbReference type="NCBI Taxonomy" id="4236"/>
    <lineage>
        <taxon>Eukaryota</taxon>
        <taxon>Viridiplantae</taxon>
        <taxon>Streptophyta</taxon>
        <taxon>Embryophyta</taxon>
        <taxon>Tracheophyta</taxon>
        <taxon>Spermatophyta</taxon>
        <taxon>Magnoliopsida</taxon>
        <taxon>eudicotyledons</taxon>
        <taxon>Gunneridae</taxon>
        <taxon>Pentapetalae</taxon>
        <taxon>asterids</taxon>
        <taxon>campanulids</taxon>
        <taxon>Asterales</taxon>
        <taxon>Asteraceae</taxon>
        <taxon>Cichorioideae</taxon>
        <taxon>Cichorieae</taxon>
        <taxon>Lactucinae</taxon>
        <taxon>Lactuca</taxon>
    </lineage>
</organism>
<evidence type="ECO:0000313" key="2">
    <source>
        <dbReference type="Proteomes" id="UP000235145"/>
    </source>
</evidence>
<accession>A0A9R1VEW4</accession>
<comment type="caution">
    <text evidence="1">The sequence shown here is derived from an EMBL/GenBank/DDBJ whole genome shotgun (WGS) entry which is preliminary data.</text>
</comment>